<comment type="caution">
    <text evidence="7">The sequence shown here is derived from an EMBL/GenBank/DDBJ whole genome shotgun (WGS) entry which is preliminary data.</text>
</comment>
<evidence type="ECO:0000259" key="6">
    <source>
        <dbReference type="PROSITE" id="PS51918"/>
    </source>
</evidence>
<dbReference type="InterPro" id="IPR013785">
    <property type="entry name" value="Aldolase_TIM"/>
</dbReference>
<evidence type="ECO:0000256" key="4">
    <source>
        <dbReference type="ARBA" id="ARBA00023004"/>
    </source>
</evidence>
<dbReference type="RefSeq" id="WP_120583715.1">
    <property type="nucleotide sequence ID" value="NZ_RAWI01000057.1"/>
</dbReference>
<dbReference type="SUPFAM" id="SSF102114">
    <property type="entry name" value="Radical SAM enzymes"/>
    <property type="match status" value="1"/>
</dbReference>
<dbReference type="InterPro" id="IPR058240">
    <property type="entry name" value="rSAM_sf"/>
</dbReference>
<dbReference type="Pfam" id="PF04055">
    <property type="entry name" value="Radical_SAM"/>
    <property type="match status" value="1"/>
</dbReference>
<dbReference type="Gene3D" id="3.20.20.70">
    <property type="entry name" value="Aldolase class I"/>
    <property type="match status" value="1"/>
</dbReference>
<name>A0ABX9QM86_9BACT</name>
<dbReference type="PROSITE" id="PS51918">
    <property type="entry name" value="RADICAL_SAM"/>
    <property type="match status" value="1"/>
</dbReference>
<evidence type="ECO:0000313" key="7">
    <source>
        <dbReference type="EMBL" id="RKI11826.1"/>
    </source>
</evidence>
<sequence length="674" mass="73546">MVSAPAWRPHALDGALLWFHRETGTHLRVDAPATRHLRRKAPRLVLFGITNACNLTCGFCSRDLQARSDWTVESAFEVLSGLARAGTLEVAFGGGEPLAFRGFDTLVQRLATETPLAIHVTTNGTLLCEERLARLSPYLGEVRVSLYDDNAWEETVRRLVLSGQTFGVNVLATPERLDALPGMLRTLHSLGCRDVAVLRYVGNDSRLQLRAADEARLTASLADSPVRTRLSVCFGDALVEVPRLFGGDCGAGLDFVTLTSDRKLKACSFQGPGLPIDSAEAVLAGWARRQDVLATASPLKGCARAGGAREASLPDGLRVWRGFSGNNSGDCVLVGRFETTREASDFVDALVPPTPSDRGYPESWKALLAAEGIQVDPELYPPELMASVGRTVMFHTDSTLMDDFAPLRQWLWKRGGRAVLSDFFGSEPLFLATGFGANTEDALDALEAALASESLGAFVRQGRAVFGLVPFRYIQEDTTALMERLQALARKQGAVVAAELVRASGKEQLPLHLANRDAWLGPERLLIHFASAEDAARVARSLNGAFCVAGTEVLVEADHIGSRLQRLFEMRVTPLTGRHVIVEATYRGTELQPPELGSRLRPYLKPEDRLTASDSPWGIRLRVRTTEPLRVLPAVVELGTLVGAEARVQMHDEDRLAAALHRIRVELESELRGR</sequence>
<evidence type="ECO:0000256" key="1">
    <source>
        <dbReference type="ARBA" id="ARBA00001966"/>
    </source>
</evidence>
<dbReference type="EMBL" id="RAWI01000057">
    <property type="protein sequence ID" value="RKI11826.1"/>
    <property type="molecule type" value="Genomic_DNA"/>
</dbReference>
<evidence type="ECO:0000256" key="2">
    <source>
        <dbReference type="ARBA" id="ARBA00022691"/>
    </source>
</evidence>
<keyword evidence="2" id="KW-0949">S-adenosyl-L-methionine</keyword>
<dbReference type="CDD" id="cd01335">
    <property type="entry name" value="Radical_SAM"/>
    <property type="match status" value="1"/>
</dbReference>
<protein>
    <submittedName>
        <fullName evidence="7">Radical SAM protein</fullName>
    </submittedName>
</protein>
<dbReference type="Proteomes" id="UP000278907">
    <property type="component" value="Unassembled WGS sequence"/>
</dbReference>
<keyword evidence="5" id="KW-0411">Iron-sulfur</keyword>
<dbReference type="InterPro" id="IPR050377">
    <property type="entry name" value="Radical_SAM_PqqE_MftC-like"/>
</dbReference>
<gene>
    <name evidence="7" type="ORF">D7Y13_10465</name>
</gene>
<keyword evidence="8" id="KW-1185">Reference proteome</keyword>
<organism evidence="7 8">
    <name type="scientific">Corallococcus praedator</name>
    <dbReference type="NCBI Taxonomy" id="2316724"/>
    <lineage>
        <taxon>Bacteria</taxon>
        <taxon>Pseudomonadati</taxon>
        <taxon>Myxococcota</taxon>
        <taxon>Myxococcia</taxon>
        <taxon>Myxococcales</taxon>
        <taxon>Cystobacterineae</taxon>
        <taxon>Myxococcaceae</taxon>
        <taxon>Corallococcus</taxon>
    </lineage>
</organism>
<evidence type="ECO:0000256" key="3">
    <source>
        <dbReference type="ARBA" id="ARBA00022723"/>
    </source>
</evidence>
<dbReference type="PANTHER" id="PTHR11228">
    <property type="entry name" value="RADICAL SAM DOMAIN PROTEIN"/>
    <property type="match status" value="1"/>
</dbReference>
<evidence type="ECO:0000313" key="8">
    <source>
        <dbReference type="Proteomes" id="UP000278907"/>
    </source>
</evidence>
<feature type="domain" description="Radical SAM core" evidence="6">
    <location>
        <begin position="39"/>
        <end position="236"/>
    </location>
</feature>
<reference evidence="7 8" key="1">
    <citation type="submission" date="2018-09" db="EMBL/GenBank/DDBJ databases">
        <authorList>
            <person name="Livingstone P.G."/>
            <person name="Whitworth D.E."/>
        </authorList>
    </citation>
    <scope>NUCLEOTIDE SEQUENCE [LARGE SCALE GENOMIC DNA]</scope>
    <source>
        <strain evidence="7 8">CA031B</strain>
    </source>
</reference>
<dbReference type="SFLD" id="SFLDG01067">
    <property type="entry name" value="SPASM/twitch_domain_containing"/>
    <property type="match status" value="1"/>
</dbReference>
<accession>A0ABX9QM86</accession>
<comment type="cofactor">
    <cofactor evidence="1">
        <name>[4Fe-4S] cluster</name>
        <dbReference type="ChEBI" id="CHEBI:49883"/>
    </cofactor>
</comment>
<evidence type="ECO:0000256" key="5">
    <source>
        <dbReference type="ARBA" id="ARBA00023014"/>
    </source>
</evidence>
<dbReference type="PANTHER" id="PTHR11228:SF7">
    <property type="entry name" value="PQQA PEPTIDE CYCLASE"/>
    <property type="match status" value="1"/>
</dbReference>
<dbReference type="InterPro" id="IPR007197">
    <property type="entry name" value="rSAM"/>
</dbReference>
<keyword evidence="4" id="KW-0408">Iron</keyword>
<dbReference type="SFLD" id="SFLDS00029">
    <property type="entry name" value="Radical_SAM"/>
    <property type="match status" value="1"/>
</dbReference>
<keyword evidence="3" id="KW-0479">Metal-binding</keyword>
<proteinExistence type="predicted"/>